<proteinExistence type="evidence at protein level"/>
<name>Q7M278_TRITU</name>
<accession>Q7M278</accession>
<organism evidence="1">
    <name type="scientific">Triticum turgidum</name>
    <name type="common">Poulard wheat</name>
    <name type="synonym">Rivet wheat</name>
    <dbReference type="NCBI Taxonomy" id="4571"/>
    <lineage>
        <taxon>Eukaryota</taxon>
        <taxon>Viridiplantae</taxon>
        <taxon>Streptophyta</taxon>
        <taxon>Embryophyta</taxon>
        <taxon>Tracheophyta</taxon>
        <taxon>Spermatophyta</taxon>
        <taxon>Magnoliopsida</taxon>
        <taxon>Liliopsida</taxon>
        <taxon>Poales</taxon>
        <taxon>Poaceae</taxon>
        <taxon>BOP clade</taxon>
        <taxon>Pooideae</taxon>
        <taxon>Triticodae</taxon>
        <taxon>Triticeae</taxon>
        <taxon>Triticinae</taxon>
        <taxon>Triticum</taxon>
    </lineage>
</organism>
<keyword id="KW-0903">Direct protein sequencing</keyword>
<protein>
    <submittedName>
        <fullName evidence="1">16K protein</fullName>
    </submittedName>
</protein>
<sequence length="10" mass="1119">SRPDQSGLME</sequence>
<dbReference type="PIR" id="S19296">
    <property type="entry name" value="S19296"/>
</dbReference>
<evidence type="ECO:0000313" key="1">
    <source>
        <dbReference type="PIR" id="S19296"/>
    </source>
</evidence>
<reference evidence="1" key="1">
    <citation type="journal article" date="1992" name="Biochem. J.">
        <title>Wheat and barley allergens associated with baker's asthma. Glycosylated subunits of the alpha-amylase-inhibitor family have enhanced IgE-binding capacity.</title>
        <authorList>
            <person name="Sanchez-Monge R."/>
            <person name="Gomez L."/>
            <person name="Barber D."/>
            <person name="Lopez-Otin C."/>
            <person name="Armentia A."/>
            <person name="Salcedo G."/>
        </authorList>
    </citation>
    <scope>PROTEIN SEQUENCE</scope>
</reference>